<proteinExistence type="predicted"/>
<gene>
    <name evidence="1" type="ORF">W1010910_014</name>
</gene>
<evidence type="ECO:0000313" key="2">
    <source>
        <dbReference type="Proteomes" id="UP000220738"/>
    </source>
</evidence>
<protein>
    <submittedName>
        <fullName evidence="1">Uncharacterized protein</fullName>
    </submittedName>
</protein>
<name>A0A1D7S1M8_9CAUD</name>
<dbReference type="Proteomes" id="UP000220738">
    <property type="component" value="Segment"/>
</dbReference>
<sequence>MTLERQNPGDVNMSVSIIKDGKKLKNDAGEYELKEFVRGFEIFESIGSATLEAKLIIQDTAGLINTLTGTELFEIRLIGSIIDRTFYMRSYSLESRSKINQDSETYIVNLVSDEFIKNECVNVFGNSRVIFNNKTETSQVVDTILTDKRFLKTRKNVYLEETLNKHEFIIPNWRPFDTIYWMTERSIRKTKTGGVLQNGFAFYENALGYHYKSLDKMIEDIRDMSETKETNYTSGQTRLYTYGYSPKSVEQTQATDQFKISTITFPDEKNFLMGLRHGAWSGFSIGFDPATISSSKMGESTDMSVDAHRYKISELWSKMSHLNTGQGNPIEKMDTSVRQLIDFPKRVRYTMLPNQIFDPKYKNQPQKNYEELVELQAYQWMRIESLKNVKLQITIPGNLDLYVGSGINIIMPTTQKSGEKPKIDERYSGRYMIASLTHSTTGAKLVTDLLLMKDSSV</sequence>
<dbReference type="EMBL" id="KX349273">
    <property type="protein sequence ID" value="AOO07591.1"/>
    <property type="molecule type" value="Genomic_DNA"/>
</dbReference>
<evidence type="ECO:0000313" key="1">
    <source>
        <dbReference type="EMBL" id="AOO07591.1"/>
    </source>
</evidence>
<accession>A0A1D7S1M8</accession>
<reference evidence="1 2" key="1">
    <citation type="journal article" date="2016" name="Environ. Microbiol.">
        <title>Genomic diversification of marine cyanophages into stable ecotypes.</title>
        <authorList>
            <person name="Marston M.F."/>
            <person name="Martiny J.B."/>
        </authorList>
    </citation>
    <scope>NUCLEOTIDE SEQUENCE [LARGE SCALE GENOMIC DNA]</scope>
    <source>
        <strain evidence="1">W1_01_0910</strain>
    </source>
</reference>
<organism evidence="1 2">
    <name type="scientific">Synechococcus phage S-RIM2</name>
    <dbReference type="NCBI Taxonomy" id="687800"/>
    <lineage>
        <taxon>Viruses</taxon>
        <taxon>Duplodnaviria</taxon>
        <taxon>Heunggongvirae</taxon>
        <taxon>Uroviricota</taxon>
        <taxon>Caudoviricetes</taxon>
        <taxon>Pantevenvirales</taxon>
        <taxon>Kyanoviridae</taxon>
        <taxon>Nerrivikvirus</taxon>
        <taxon>Nerrivikvirus srim2</taxon>
    </lineage>
</organism>